<dbReference type="InterPro" id="IPR047182">
    <property type="entry name" value="MRM1"/>
</dbReference>
<protein>
    <submittedName>
        <fullName evidence="1">Putative 50S ribosomal protein L30e</fullName>
    </submittedName>
</protein>
<comment type="caution">
    <text evidence="1">The sequence shown here is derived from an EMBL/GenBank/DDBJ whole genome shotgun (WGS) entry which is preliminary data.</text>
</comment>
<proteinExistence type="predicted"/>
<dbReference type="OrthoDB" id="270651at2759"/>
<dbReference type="Proteomes" id="UP000447434">
    <property type="component" value="Chromosome 9"/>
</dbReference>
<name>A0A6A4Q1C8_LUPAL</name>
<dbReference type="PANTHER" id="PTHR46103:SF1">
    <property type="entry name" value="RRNA METHYLTRANSFERASE 1, MITOCHONDRIAL"/>
    <property type="match status" value="1"/>
</dbReference>
<dbReference type="PANTHER" id="PTHR46103">
    <property type="entry name" value="RRNA METHYLTRANSFERASE 1, MITOCHONDRIAL"/>
    <property type="match status" value="1"/>
</dbReference>
<keyword evidence="2" id="KW-1185">Reference proteome</keyword>
<dbReference type="AlphaFoldDB" id="A0A6A4Q1C8"/>
<dbReference type="GO" id="GO:0009507">
    <property type="term" value="C:chloroplast"/>
    <property type="evidence" value="ECO:0007669"/>
    <property type="project" value="TreeGrafter"/>
</dbReference>
<keyword evidence="1" id="KW-0689">Ribosomal protein</keyword>
<accession>A0A6A4Q1C8</accession>
<sequence>MYTNISKAQAFPLASKISSQPRCLNSPLTLKLQSLHLTCQKKSFQNPNLKNSSYRFGSFCLMNLVNSVTHLQHGTLEMGKMIKFGIRYCRGRSFCSSYAEKKLPWLVSNELKEDKVVEKAKTSRVSRSFQKGSVKKEVSCTSKSSWEQSIEKLEKAKSEFFCKPASSAPAITISAAASTGRKNGLIERFDGNVEVGDEEEEMAEAVDDPRWDNIKSRFKGMRGEKVGPERHEFRRLNRQENWGRKTWKEATESTVPKIVDEGIYGVGPVLAALSAGRREFYVLYVRE</sequence>
<evidence type="ECO:0000313" key="1">
    <source>
        <dbReference type="EMBL" id="KAE9607580.1"/>
    </source>
</evidence>
<evidence type="ECO:0000313" key="2">
    <source>
        <dbReference type="Proteomes" id="UP000447434"/>
    </source>
</evidence>
<keyword evidence="1" id="KW-0687">Ribonucleoprotein</keyword>
<dbReference type="GO" id="GO:0016435">
    <property type="term" value="F:rRNA (guanine) methyltransferase activity"/>
    <property type="evidence" value="ECO:0007669"/>
    <property type="project" value="TreeGrafter"/>
</dbReference>
<organism evidence="1 2">
    <name type="scientific">Lupinus albus</name>
    <name type="common">White lupine</name>
    <name type="synonym">Lupinus termis</name>
    <dbReference type="NCBI Taxonomy" id="3870"/>
    <lineage>
        <taxon>Eukaryota</taxon>
        <taxon>Viridiplantae</taxon>
        <taxon>Streptophyta</taxon>
        <taxon>Embryophyta</taxon>
        <taxon>Tracheophyta</taxon>
        <taxon>Spermatophyta</taxon>
        <taxon>Magnoliopsida</taxon>
        <taxon>eudicotyledons</taxon>
        <taxon>Gunneridae</taxon>
        <taxon>Pentapetalae</taxon>
        <taxon>rosids</taxon>
        <taxon>fabids</taxon>
        <taxon>Fabales</taxon>
        <taxon>Fabaceae</taxon>
        <taxon>Papilionoideae</taxon>
        <taxon>50 kb inversion clade</taxon>
        <taxon>genistoids sensu lato</taxon>
        <taxon>core genistoids</taxon>
        <taxon>Genisteae</taxon>
        <taxon>Lupinus</taxon>
    </lineage>
</organism>
<gene>
    <name evidence="1" type="ORF">Lalb_Chr09g0331551</name>
</gene>
<dbReference type="EMBL" id="WOCE01000009">
    <property type="protein sequence ID" value="KAE9607580.1"/>
    <property type="molecule type" value="Genomic_DNA"/>
</dbReference>
<dbReference type="GO" id="GO:0005840">
    <property type="term" value="C:ribosome"/>
    <property type="evidence" value="ECO:0007669"/>
    <property type="project" value="UniProtKB-KW"/>
</dbReference>
<reference evidence="2" key="1">
    <citation type="journal article" date="2020" name="Nat. Commun.">
        <title>Genome sequence of the cluster root forming white lupin.</title>
        <authorList>
            <person name="Hufnagel B."/>
            <person name="Marques A."/>
            <person name="Soriano A."/>
            <person name="Marques L."/>
            <person name="Divol F."/>
            <person name="Doumas P."/>
            <person name="Sallet E."/>
            <person name="Mancinotti D."/>
            <person name="Carrere S."/>
            <person name="Marande W."/>
            <person name="Arribat S."/>
            <person name="Keller J."/>
            <person name="Huneau C."/>
            <person name="Blein T."/>
            <person name="Aime D."/>
            <person name="Laguerre M."/>
            <person name="Taylor J."/>
            <person name="Schubert V."/>
            <person name="Nelson M."/>
            <person name="Geu-Flores F."/>
            <person name="Crespi M."/>
            <person name="Gallardo-Guerrero K."/>
            <person name="Delaux P.-M."/>
            <person name="Salse J."/>
            <person name="Berges H."/>
            <person name="Guyot R."/>
            <person name="Gouzy J."/>
            <person name="Peret B."/>
        </authorList>
    </citation>
    <scope>NUCLEOTIDE SEQUENCE [LARGE SCALE GENOMIC DNA]</scope>
    <source>
        <strain evidence="2">cv. Amiga</strain>
    </source>
</reference>